<protein>
    <submittedName>
        <fullName evidence="3">Glycosyltransferase involved in cell wall biosynthesis</fullName>
    </submittedName>
</protein>
<proteinExistence type="predicted"/>
<evidence type="ECO:0000313" key="4">
    <source>
        <dbReference type="Proteomes" id="UP000257136"/>
    </source>
</evidence>
<dbReference type="RefSeq" id="WP_115810765.1">
    <property type="nucleotide sequence ID" value="NZ_QUNI01000002.1"/>
</dbReference>
<feature type="domain" description="Glycosyl transferase family 1" evidence="2">
    <location>
        <begin position="176"/>
        <end position="298"/>
    </location>
</feature>
<dbReference type="AlphaFoldDB" id="A0A3E0ESF4"/>
<dbReference type="GO" id="GO:0009103">
    <property type="term" value="P:lipopolysaccharide biosynthetic process"/>
    <property type="evidence" value="ECO:0007669"/>
    <property type="project" value="TreeGrafter"/>
</dbReference>
<dbReference type="PANTHER" id="PTHR46401:SF2">
    <property type="entry name" value="GLYCOSYLTRANSFERASE WBBK-RELATED"/>
    <property type="match status" value="1"/>
</dbReference>
<dbReference type="PANTHER" id="PTHR46401">
    <property type="entry name" value="GLYCOSYLTRANSFERASE WBBK-RELATED"/>
    <property type="match status" value="1"/>
</dbReference>
<comment type="caution">
    <text evidence="3">The sequence shown here is derived from an EMBL/GenBank/DDBJ whole genome shotgun (WGS) entry which is preliminary data.</text>
</comment>
<dbReference type="OrthoDB" id="9801609at2"/>
<evidence type="ECO:0000256" key="1">
    <source>
        <dbReference type="ARBA" id="ARBA00022679"/>
    </source>
</evidence>
<dbReference type="InterPro" id="IPR001296">
    <property type="entry name" value="Glyco_trans_1"/>
</dbReference>
<accession>A0A3E0ESF4</accession>
<dbReference type="SUPFAM" id="SSF53756">
    <property type="entry name" value="UDP-Glycosyltransferase/glycogen phosphorylase"/>
    <property type="match status" value="1"/>
</dbReference>
<dbReference type="GO" id="GO:0016757">
    <property type="term" value="F:glycosyltransferase activity"/>
    <property type="evidence" value="ECO:0007669"/>
    <property type="project" value="InterPro"/>
</dbReference>
<dbReference type="EMBL" id="QUNI01000002">
    <property type="protein sequence ID" value="REH01112.1"/>
    <property type="molecule type" value="Genomic_DNA"/>
</dbReference>
<reference evidence="3 4" key="1">
    <citation type="submission" date="2018-08" db="EMBL/GenBank/DDBJ databases">
        <title>Genomic Encyclopedia of Archaeal and Bacterial Type Strains, Phase II (KMG-II): from individual species to whole genera.</title>
        <authorList>
            <person name="Goeker M."/>
        </authorList>
    </citation>
    <scope>NUCLEOTIDE SEQUENCE [LARGE SCALE GENOMIC DNA]</scope>
    <source>
        <strain evidence="3 4">DSM 100880</strain>
    </source>
</reference>
<dbReference type="Proteomes" id="UP000257136">
    <property type="component" value="Unassembled WGS sequence"/>
</dbReference>
<dbReference type="Pfam" id="PF00534">
    <property type="entry name" value="Glycos_transf_1"/>
    <property type="match status" value="1"/>
</dbReference>
<dbReference type="CDD" id="cd03809">
    <property type="entry name" value="GT4_MtfB-like"/>
    <property type="match status" value="1"/>
</dbReference>
<dbReference type="Gene3D" id="3.40.50.2000">
    <property type="entry name" value="Glycogen Phosphorylase B"/>
    <property type="match status" value="2"/>
</dbReference>
<organism evidence="3 4">
    <name type="scientific">Flavobacterium aquicola</name>
    <dbReference type="NCBI Taxonomy" id="1682742"/>
    <lineage>
        <taxon>Bacteria</taxon>
        <taxon>Pseudomonadati</taxon>
        <taxon>Bacteroidota</taxon>
        <taxon>Flavobacteriia</taxon>
        <taxon>Flavobacteriales</taxon>
        <taxon>Flavobacteriaceae</taxon>
        <taxon>Flavobacterium</taxon>
    </lineage>
</organism>
<evidence type="ECO:0000313" key="3">
    <source>
        <dbReference type="EMBL" id="REH01112.1"/>
    </source>
</evidence>
<keyword evidence="1 3" id="KW-0808">Transferase</keyword>
<sequence>MQAKKIFLESHNLNNLATGLGTFNFDLICGLSHQNIDDLEINLLAGNVSKFKKIFGEKFKYKQYLSIQRYKTFYTRNRYDLWHSLNQNTKIEPYYPSKYVLTIHDVNFFEEISSDYNHKRNKLFTEKLKRADKITYISEYAKKQTHQYFDIPKIEEKVIYNGNPIFDFLDTSSCNNPFNAEKPFFYSIGDFIERKNFEAIITMMVNLKDFNLIISGNNNKVYGEKIKKLIIDLKLEKQVFLTGKVSNAQKQYYLQNCTAFLFPSIREGFGLPPIEAMKFKKPVFLSDLSSLPEIGSDAAYYWNNFDPDYMKNILTEGLNHFENNRVIMGSKLYDRANYFNWDKSSKEYLEIYRSLLF</sequence>
<name>A0A3E0ESF4_9FLAO</name>
<evidence type="ECO:0000259" key="2">
    <source>
        <dbReference type="Pfam" id="PF00534"/>
    </source>
</evidence>
<gene>
    <name evidence="3" type="ORF">C8P67_102371</name>
</gene>
<keyword evidence="4" id="KW-1185">Reference proteome</keyword>